<sequence length="83" mass="9500">DSVKSNRDWHEKIGEVLLAYRKTHRTTTQATSYFLIYGVEAVLPLESQIPSLRITVPEGLTVEDNVRLMLEELEALDETRLEA</sequence>
<organism evidence="1">
    <name type="scientific">Sesamum calycinum</name>
    <dbReference type="NCBI Taxonomy" id="2727403"/>
    <lineage>
        <taxon>Eukaryota</taxon>
        <taxon>Viridiplantae</taxon>
        <taxon>Streptophyta</taxon>
        <taxon>Embryophyta</taxon>
        <taxon>Tracheophyta</taxon>
        <taxon>Spermatophyta</taxon>
        <taxon>Magnoliopsida</taxon>
        <taxon>eudicotyledons</taxon>
        <taxon>Gunneridae</taxon>
        <taxon>Pentapetalae</taxon>
        <taxon>asterids</taxon>
        <taxon>lamiids</taxon>
        <taxon>Lamiales</taxon>
        <taxon>Pedaliaceae</taxon>
        <taxon>Sesamum</taxon>
    </lineage>
</organism>
<evidence type="ECO:0000313" key="1">
    <source>
        <dbReference type="EMBL" id="KAL0346470.1"/>
    </source>
</evidence>
<reference evidence="1" key="2">
    <citation type="journal article" date="2024" name="Plant">
        <title>Genomic evolution and insights into agronomic trait innovations of Sesamum species.</title>
        <authorList>
            <person name="Miao H."/>
            <person name="Wang L."/>
            <person name="Qu L."/>
            <person name="Liu H."/>
            <person name="Sun Y."/>
            <person name="Le M."/>
            <person name="Wang Q."/>
            <person name="Wei S."/>
            <person name="Zheng Y."/>
            <person name="Lin W."/>
            <person name="Duan Y."/>
            <person name="Cao H."/>
            <person name="Xiong S."/>
            <person name="Wang X."/>
            <person name="Wei L."/>
            <person name="Li C."/>
            <person name="Ma Q."/>
            <person name="Ju M."/>
            <person name="Zhao R."/>
            <person name="Li G."/>
            <person name="Mu C."/>
            <person name="Tian Q."/>
            <person name="Mei H."/>
            <person name="Zhang T."/>
            <person name="Gao T."/>
            <person name="Zhang H."/>
        </authorList>
    </citation>
    <scope>NUCLEOTIDE SEQUENCE</scope>
    <source>
        <strain evidence="1">KEN8</strain>
    </source>
</reference>
<name>A0AAW2NRH9_9LAMI</name>
<proteinExistence type="predicted"/>
<dbReference type="EMBL" id="JACGWM010000010">
    <property type="protein sequence ID" value="KAL0346470.1"/>
    <property type="molecule type" value="Genomic_DNA"/>
</dbReference>
<dbReference type="InterPro" id="IPR036397">
    <property type="entry name" value="RNaseH_sf"/>
</dbReference>
<dbReference type="AlphaFoldDB" id="A0AAW2NRH9"/>
<accession>A0AAW2NRH9</accession>
<comment type="caution">
    <text evidence="1">The sequence shown here is derived from an EMBL/GenBank/DDBJ whole genome shotgun (WGS) entry which is preliminary data.</text>
</comment>
<reference evidence="1" key="1">
    <citation type="submission" date="2020-06" db="EMBL/GenBank/DDBJ databases">
        <authorList>
            <person name="Li T."/>
            <person name="Hu X."/>
            <person name="Zhang T."/>
            <person name="Song X."/>
            <person name="Zhang H."/>
            <person name="Dai N."/>
            <person name="Sheng W."/>
            <person name="Hou X."/>
            <person name="Wei L."/>
        </authorList>
    </citation>
    <scope>NUCLEOTIDE SEQUENCE</scope>
    <source>
        <strain evidence="1">KEN8</strain>
        <tissue evidence="1">Leaf</tissue>
    </source>
</reference>
<dbReference type="PANTHER" id="PTHR48475:SF1">
    <property type="entry name" value="RNASE H TYPE-1 DOMAIN-CONTAINING PROTEIN"/>
    <property type="match status" value="1"/>
</dbReference>
<dbReference type="Gene3D" id="3.30.420.10">
    <property type="entry name" value="Ribonuclease H-like superfamily/Ribonuclease H"/>
    <property type="match status" value="1"/>
</dbReference>
<dbReference type="GO" id="GO:0003676">
    <property type="term" value="F:nucleic acid binding"/>
    <property type="evidence" value="ECO:0007669"/>
    <property type="project" value="InterPro"/>
</dbReference>
<dbReference type="PANTHER" id="PTHR48475">
    <property type="entry name" value="RIBONUCLEASE H"/>
    <property type="match status" value="1"/>
</dbReference>
<gene>
    <name evidence="1" type="ORF">Scaly_1663000</name>
</gene>
<protein>
    <submittedName>
        <fullName evidence="1">Uncharacterized protein</fullName>
    </submittedName>
</protein>
<feature type="non-terminal residue" evidence="1">
    <location>
        <position position="1"/>
    </location>
</feature>